<proteinExistence type="predicted"/>
<dbReference type="InterPro" id="IPR032675">
    <property type="entry name" value="LRR_dom_sf"/>
</dbReference>
<dbReference type="OrthoDB" id="2389120at2759"/>
<reference evidence="1" key="1">
    <citation type="submission" date="2021-06" db="EMBL/GenBank/DDBJ databases">
        <authorList>
            <person name="Kallberg Y."/>
            <person name="Tangrot J."/>
            <person name="Rosling A."/>
        </authorList>
    </citation>
    <scope>NUCLEOTIDE SEQUENCE</scope>
    <source>
        <strain evidence="1">FL966</strain>
    </source>
</reference>
<comment type="caution">
    <text evidence="1">The sequence shown here is derived from an EMBL/GenBank/DDBJ whole genome shotgun (WGS) entry which is preliminary data.</text>
</comment>
<dbReference type="Proteomes" id="UP000789759">
    <property type="component" value="Unassembled WGS sequence"/>
</dbReference>
<evidence type="ECO:0000313" key="2">
    <source>
        <dbReference type="Proteomes" id="UP000789759"/>
    </source>
</evidence>
<accession>A0A9N9HQ97</accession>
<organism evidence="1 2">
    <name type="scientific">Cetraspora pellucida</name>
    <dbReference type="NCBI Taxonomy" id="1433469"/>
    <lineage>
        <taxon>Eukaryota</taxon>
        <taxon>Fungi</taxon>
        <taxon>Fungi incertae sedis</taxon>
        <taxon>Mucoromycota</taxon>
        <taxon>Glomeromycotina</taxon>
        <taxon>Glomeromycetes</taxon>
        <taxon>Diversisporales</taxon>
        <taxon>Gigasporaceae</taxon>
        <taxon>Cetraspora</taxon>
    </lineage>
</organism>
<dbReference type="SUPFAM" id="SSF52058">
    <property type="entry name" value="L domain-like"/>
    <property type="match status" value="1"/>
</dbReference>
<sequence length="287" mass="33100">MVNASEWLNQKIPKNQRAQATSLYIYVQCQSGHNVNAYNYNCTYCTNPNQYQNNNSTPPTYQFYNVILESELNLNDFINLQQLFIQGNGQQQHKLTNLKIDKCNKLTTLTITYTTLNNLNIKENSALQNVNLTYNQLGHLSLCSEPKYQNLNLGYNQKIVFDSDDKSKDQVKRLIGAIRKVKSTGIVDLKLVAKKIEEEILEYQLAVTKDKLSKDNQSWLELLLETQEEVLQNDNTFARKLLEKVKKQLSDVLTAEEIQDFLGKKVELNELEIQINGLKIQEQETSK</sequence>
<protein>
    <submittedName>
        <fullName evidence="1">5640_t:CDS:1</fullName>
    </submittedName>
</protein>
<name>A0A9N9HQ97_9GLOM</name>
<gene>
    <name evidence="1" type="ORF">CPELLU_LOCUS11784</name>
</gene>
<dbReference type="EMBL" id="CAJVQA010010735">
    <property type="protein sequence ID" value="CAG8700245.1"/>
    <property type="molecule type" value="Genomic_DNA"/>
</dbReference>
<keyword evidence="2" id="KW-1185">Reference proteome</keyword>
<dbReference type="Gene3D" id="3.80.10.10">
    <property type="entry name" value="Ribonuclease Inhibitor"/>
    <property type="match status" value="1"/>
</dbReference>
<evidence type="ECO:0000313" key="1">
    <source>
        <dbReference type="EMBL" id="CAG8700245.1"/>
    </source>
</evidence>
<dbReference type="AlphaFoldDB" id="A0A9N9HQ97"/>